<feature type="compositionally biased region" description="Polar residues" evidence="1">
    <location>
        <begin position="1"/>
        <end position="20"/>
    </location>
</feature>
<dbReference type="Proteomes" id="UP000050794">
    <property type="component" value="Unassembled WGS sequence"/>
</dbReference>
<keyword evidence="3" id="KW-1185">Reference proteome</keyword>
<proteinExistence type="predicted"/>
<reference evidence="4" key="1">
    <citation type="submission" date="2016-06" db="UniProtKB">
        <authorList>
            <consortium name="WormBaseParasite"/>
        </authorList>
    </citation>
    <scope>IDENTIFICATION</scope>
</reference>
<reference evidence="2 3" key="2">
    <citation type="submission" date="2018-11" db="EMBL/GenBank/DDBJ databases">
        <authorList>
            <consortium name="Pathogen Informatics"/>
        </authorList>
    </citation>
    <scope>NUCLEOTIDE SEQUENCE [LARGE SCALE GENOMIC DNA]</scope>
</reference>
<name>A0A183U8D2_TOXCA</name>
<sequence length="53" mass="6090">MEASNTPPKTPFRSSPSASQRRADYQHRAIYDVFTIPSGRSPRIVRQNEIKLM</sequence>
<accession>A0A183U8D2</accession>
<organism evidence="3 4">
    <name type="scientific">Toxocara canis</name>
    <name type="common">Canine roundworm</name>
    <dbReference type="NCBI Taxonomy" id="6265"/>
    <lineage>
        <taxon>Eukaryota</taxon>
        <taxon>Metazoa</taxon>
        <taxon>Ecdysozoa</taxon>
        <taxon>Nematoda</taxon>
        <taxon>Chromadorea</taxon>
        <taxon>Rhabditida</taxon>
        <taxon>Spirurina</taxon>
        <taxon>Ascaridomorpha</taxon>
        <taxon>Ascaridoidea</taxon>
        <taxon>Toxocaridae</taxon>
        <taxon>Toxocara</taxon>
    </lineage>
</organism>
<dbReference type="EMBL" id="UYWY01008915">
    <property type="protein sequence ID" value="VDM32112.1"/>
    <property type="molecule type" value="Genomic_DNA"/>
</dbReference>
<protein>
    <submittedName>
        <fullName evidence="2 4">Uncharacterized protein</fullName>
    </submittedName>
</protein>
<evidence type="ECO:0000256" key="1">
    <source>
        <dbReference type="SAM" id="MobiDB-lite"/>
    </source>
</evidence>
<evidence type="ECO:0000313" key="4">
    <source>
        <dbReference type="WBParaSite" id="TCNE_0000475201-mRNA-1"/>
    </source>
</evidence>
<evidence type="ECO:0000313" key="2">
    <source>
        <dbReference type="EMBL" id="VDM32112.1"/>
    </source>
</evidence>
<dbReference type="AlphaFoldDB" id="A0A183U8D2"/>
<gene>
    <name evidence="2" type="ORF">TCNE_LOCUS4752</name>
</gene>
<evidence type="ECO:0000313" key="3">
    <source>
        <dbReference type="Proteomes" id="UP000050794"/>
    </source>
</evidence>
<feature type="region of interest" description="Disordered" evidence="1">
    <location>
        <begin position="1"/>
        <end position="24"/>
    </location>
</feature>
<dbReference type="WBParaSite" id="TCNE_0000475201-mRNA-1">
    <property type="protein sequence ID" value="TCNE_0000475201-mRNA-1"/>
    <property type="gene ID" value="TCNE_0000475201"/>
</dbReference>